<organism evidence="1 2">
    <name type="scientific">Marinifilum breve</name>
    <dbReference type="NCBI Taxonomy" id="2184082"/>
    <lineage>
        <taxon>Bacteria</taxon>
        <taxon>Pseudomonadati</taxon>
        <taxon>Bacteroidota</taxon>
        <taxon>Bacteroidia</taxon>
        <taxon>Marinilabiliales</taxon>
        <taxon>Marinifilaceae</taxon>
    </lineage>
</organism>
<sequence length="101" mass="11514">MIDLINAKKDIFTRLEKQIDLYVNKLEDEGFLTETELVASKTIISKFTIDFENLFRNHGYDGGSLNCIGFEAGAKGWMYAIYDTSKLSPQEVNSLLKSFYS</sequence>
<comment type="caution">
    <text evidence="1">The sequence shown here is derived from an EMBL/GenBank/DDBJ whole genome shotgun (WGS) entry which is preliminary data.</text>
</comment>
<dbReference type="RefSeq" id="WP_110360442.1">
    <property type="nucleotide sequence ID" value="NZ_QFLI01000003.1"/>
</dbReference>
<dbReference type="AlphaFoldDB" id="A0A2V3ZZB7"/>
<dbReference type="Proteomes" id="UP000248079">
    <property type="component" value="Unassembled WGS sequence"/>
</dbReference>
<gene>
    <name evidence="1" type="ORF">DF185_09185</name>
</gene>
<keyword evidence="2" id="KW-1185">Reference proteome</keyword>
<evidence type="ECO:0000313" key="1">
    <source>
        <dbReference type="EMBL" id="PXY01633.1"/>
    </source>
</evidence>
<accession>A0A2V3ZZB7</accession>
<protein>
    <submittedName>
        <fullName evidence="1">Uncharacterized protein</fullName>
    </submittedName>
</protein>
<reference evidence="1 2" key="1">
    <citation type="submission" date="2018-05" db="EMBL/GenBank/DDBJ databases">
        <title>Marinifilum breve JC075T sp. nov., a marine bacterium isolated from Yongle Blue Hole in the South China Sea.</title>
        <authorList>
            <person name="Fu T."/>
        </authorList>
    </citation>
    <scope>NUCLEOTIDE SEQUENCE [LARGE SCALE GENOMIC DNA]</scope>
    <source>
        <strain evidence="1 2">JC075</strain>
    </source>
</reference>
<evidence type="ECO:0000313" key="2">
    <source>
        <dbReference type="Proteomes" id="UP000248079"/>
    </source>
</evidence>
<name>A0A2V3ZZB7_9BACT</name>
<proteinExistence type="predicted"/>
<dbReference type="EMBL" id="QFLI01000003">
    <property type="protein sequence ID" value="PXY01633.1"/>
    <property type="molecule type" value="Genomic_DNA"/>
</dbReference>